<dbReference type="AlphaFoldDB" id="A0A0S4KMH7"/>
<protein>
    <submittedName>
        <fullName evidence="1">Uncharacterized protein</fullName>
    </submittedName>
</protein>
<evidence type="ECO:0000313" key="2">
    <source>
        <dbReference type="Proteomes" id="UP000051952"/>
    </source>
</evidence>
<proteinExistence type="predicted"/>
<dbReference type="SUPFAM" id="SSF47391">
    <property type="entry name" value="Dimerization-anchoring domain of cAMP-dependent PK regulatory subunit"/>
    <property type="match status" value="1"/>
</dbReference>
<evidence type="ECO:0000313" key="1">
    <source>
        <dbReference type="EMBL" id="CUI14837.1"/>
    </source>
</evidence>
<dbReference type="EMBL" id="CYKH01001680">
    <property type="protein sequence ID" value="CUI14837.1"/>
    <property type="molecule type" value="Genomic_DNA"/>
</dbReference>
<organism evidence="1 2">
    <name type="scientific">Bodo saltans</name>
    <name type="common">Flagellated protozoan</name>
    <dbReference type="NCBI Taxonomy" id="75058"/>
    <lineage>
        <taxon>Eukaryota</taxon>
        <taxon>Discoba</taxon>
        <taxon>Euglenozoa</taxon>
        <taxon>Kinetoplastea</taxon>
        <taxon>Metakinetoplastina</taxon>
        <taxon>Eubodonida</taxon>
        <taxon>Bodonidae</taxon>
        <taxon>Bodo</taxon>
    </lineage>
</organism>
<reference evidence="2" key="1">
    <citation type="submission" date="2015-09" db="EMBL/GenBank/DDBJ databases">
        <authorList>
            <consortium name="Pathogen Informatics"/>
        </authorList>
    </citation>
    <scope>NUCLEOTIDE SEQUENCE [LARGE SCALE GENOMIC DNA]</scope>
    <source>
        <strain evidence="2">Lake Konstanz</strain>
    </source>
</reference>
<keyword evidence="2" id="KW-1185">Reference proteome</keyword>
<name>A0A0S4KMH7_BODSA</name>
<dbReference type="CDD" id="cd22961">
    <property type="entry name" value="DD_TEX55-like"/>
    <property type="match status" value="1"/>
</dbReference>
<gene>
    <name evidence="1" type="ORF">BSAL_17830</name>
</gene>
<accession>A0A0S4KMH7</accession>
<dbReference type="Proteomes" id="UP000051952">
    <property type="component" value="Unassembled WGS sequence"/>
</dbReference>
<dbReference type="VEuPathDB" id="TriTrypDB:BSAL_17830"/>
<sequence>MEWSREYLQRHKIHRILEDCVEDLVVEQPPSNEGIVKTITQRLETIRRRFDFPQQKVVLVLCDPLSAAKFRASVEVAANSCGASIVDAKGRSADEVRDLLITSADRAFILNFPSTVGEAIAFEGSFGKPHKVVLFEDPSFLKSTLRTDPKFLEFASGPNAVAELYSAKQQLVKVSGDSDAAAGALMTCIS</sequence>